<dbReference type="PROSITE" id="PS50090">
    <property type="entry name" value="MYB_LIKE"/>
    <property type="match status" value="1"/>
</dbReference>
<feature type="compositionally biased region" description="Basic and acidic residues" evidence="1">
    <location>
        <begin position="686"/>
        <end position="695"/>
    </location>
</feature>
<feature type="compositionally biased region" description="Basic and acidic residues" evidence="1">
    <location>
        <begin position="473"/>
        <end position="492"/>
    </location>
</feature>
<dbReference type="AlphaFoldDB" id="A0ABD3Q4I1"/>
<dbReference type="InterPro" id="IPR001005">
    <property type="entry name" value="SANT/Myb"/>
</dbReference>
<feature type="region of interest" description="Disordered" evidence="1">
    <location>
        <begin position="534"/>
        <end position="554"/>
    </location>
</feature>
<feature type="region of interest" description="Disordered" evidence="1">
    <location>
        <begin position="471"/>
        <end position="495"/>
    </location>
</feature>
<accession>A0ABD3Q4I1</accession>
<evidence type="ECO:0000259" key="2">
    <source>
        <dbReference type="PROSITE" id="PS50090"/>
    </source>
</evidence>
<dbReference type="SUPFAM" id="SSF46689">
    <property type="entry name" value="Homeodomain-like"/>
    <property type="match status" value="1"/>
</dbReference>
<keyword evidence="4" id="KW-1185">Reference proteome</keyword>
<feature type="compositionally biased region" description="Low complexity" evidence="1">
    <location>
        <begin position="290"/>
        <end position="306"/>
    </location>
</feature>
<evidence type="ECO:0000256" key="1">
    <source>
        <dbReference type="SAM" id="MobiDB-lite"/>
    </source>
</evidence>
<feature type="domain" description="Myb-like" evidence="2">
    <location>
        <begin position="88"/>
        <end position="140"/>
    </location>
</feature>
<gene>
    <name evidence="3" type="ORF">HJC23_004334</name>
</gene>
<reference evidence="3 4" key="1">
    <citation type="journal article" date="2020" name="G3 (Bethesda)">
        <title>Improved Reference Genome for Cyclotella cryptica CCMP332, a Model for Cell Wall Morphogenesis, Salinity Adaptation, and Lipid Production in Diatoms (Bacillariophyta).</title>
        <authorList>
            <person name="Roberts W.R."/>
            <person name="Downey K.M."/>
            <person name="Ruck E.C."/>
            <person name="Traller J.C."/>
            <person name="Alverson A.J."/>
        </authorList>
    </citation>
    <scope>NUCLEOTIDE SEQUENCE [LARGE SCALE GENOMIC DNA]</scope>
    <source>
        <strain evidence="3 4">CCMP332</strain>
    </source>
</reference>
<feature type="compositionally biased region" description="Polar residues" evidence="1">
    <location>
        <begin position="249"/>
        <end position="286"/>
    </location>
</feature>
<comment type="caution">
    <text evidence="3">The sequence shown here is derived from an EMBL/GenBank/DDBJ whole genome shotgun (WGS) entry which is preliminary data.</text>
</comment>
<sequence length="695" mass="76069">MLTTLATPRSQRPSTSLNKANVTLSIFLSLSVSSTVKRANCCSNTRSRSRCKLSPGSVDLGDLLTHAPEAFAEPEKVNRPLTKTQRLELRKNKNQFTAGEDNLILRGVNLYGEKEWVLVSDRFLPDRPVNNISQRYHRLCFLIYKSNGIYIDDEGKLAPLPSFKKGCVVSEEDDAAERTMEAVSKIKPPAPPTTMNVHRWTMEEDIAILKAVPMMGNQWAEICNHIIPIEIERPAEIELAREVTKYAKTMTTKTQKPPSSQKNVVPKKANSTVSKTQPKTTSTGVRSTHPIKIIPNPPKSSKIVESSSEEKGAIALAPRASPPTSDLPKSFAPFSDKPTSEFEVNIDEDHEKAAALLHKLSTPQRNFPKQELKPLSQDHDSTKDLEYIFHCHELSNACETTRMGLEKILADEWSQASGMQRLLEAGFAESNINPVDGSKPFHSPIKSSHLPEMEMDHLGASRLSMLHEFNATKTKENASKRSNAEALPERPVKVSGSPVKVDLDAYVSSSPSQENIFSEPLSHPASALSYDHGTLTPGRIGSPGKFDTPTREGGKSQLCDEAFQYFMSDGTPIKSTTPSKLRMLPPNTPLNHFGFSFSNGGLSGPVDGGNNSLLMAGDDFDAVSALQDLSNSAPPTPSKLLLPITEGTRGVLPYSRTGCNVVEATVDKGKEPPKPKTSFLSRVKAKVGESQRKAA</sequence>
<proteinExistence type="predicted"/>
<dbReference type="InterPro" id="IPR009057">
    <property type="entry name" value="Homeodomain-like_sf"/>
</dbReference>
<dbReference type="Pfam" id="PF00249">
    <property type="entry name" value="Myb_DNA-binding"/>
    <property type="match status" value="1"/>
</dbReference>
<organism evidence="3 4">
    <name type="scientific">Cyclotella cryptica</name>
    <dbReference type="NCBI Taxonomy" id="29204"/>
    <lineage>
        <taxon>Eukaryota</taxon>
        <taxon>Sar</taxon>
        <taxon>Stramenopiles</taxon>
        <taxon>Ochrophyta</taxon>
        <taxon>Bacillariophyta</taxon>
        <taxon>Coscinodiscophyceae</taxon>
        <taxon>Thalassiosirophycidae</taxon>
        <taxon>Stephanodiscales</taxon>
        <taxon>Stephanodiscaceae</taxon>
        <taxon>Cyclotella</taxon>
    </lineage>
</organism>
<evidence type="ECO:0000313" key="4">
    <source>
        <dbReference type="Proteomes" id="UP001516023"/>
    </source>
</evidence>
<evidence type="ECO:0000313" key="3">
    <source>
        <dbReference type="EMBL" id="KAL3794957.1"/>
    </source>
</evidence>
<name>A0ABD3Q4I1_9STRA</name>
<protein>
    <recommendedName>
        <fullName evidence="2">Myb-like domain-containing protein</fullName>
    </recommendedName>
</protein>
<feature type="region of interest" description="Disordered" evidence="1">
    <location>
        <begin position="249"/>
        <end position="338"/>
    </location>
</feature>
<dbReference type="Proteomes" id="UP001516023">
    <property type="component" value="Unassembled WGS sequence"/>
</dbReference>
<dbReference type="EMBL" id="JABMIG020000076">
    <property type="protein sequence ID" value="KAL3794957.1"/>
    <property type="molecule type" value="Genomic_DNA"/>
</dbReference>
<dbReference type="SMART" id="SM00717">
    <property type="entry name" value="SANT"/>
    <property type="match status" value="2"/>
</dbReference>
<feature type="region of interest" description="Disordered" evidence="1">
    <location>
        <begin position="666"/>
        <end position="695"/>
    </location>
</feature>
<dbReference type="CDD" id="cd00167">
    <property type="entry name" value="SANT"/>
    <property type="match status" value="1"/>
</dbReference>
<dbReference type="Gene3D" id="1.10.10.60">
    <property type="entry name" value="Homeodomain-like"/>
    <property type="match status" value="1"/>
</dbReference>